<dbReference type="EMBL" id="GG693880">
    <property type="protein sequence ID" value="EES52119.1"/>
    <property type="molecule type" value="Genomic_DNA"/>
</dbReference>
<keyword evidence="3" id="KW-1185">Reference proteome</keyword>
<sequence length="132" mass="14212">MSGASQEGPVQGLQDPGSRGGQGKKPPKEKKKGGKKIGRPFFAPFMAEKQTNGIKSPETPDQEKDPVIDHSVTPSDTSILAERERKAKRQDGTGVHGPDRSRLAGLMQPERQSTGFLGETDEEGILQVTLYG</sequence>
<organism evidence="2 3">
    <name type="scientific">Leptospirillum ferrodiazotrophum</name>
    <dbReference type="NCBI Taxonomy" id="412449"/>
    <lineage>
        <taxon>Bacteria</taxon>
        <taxon>Pseudomonadati</taxon>
        <taxon>Nitrospirota</taxon>
        <taxon>Nitrospiria</taxon>
        <taxon>Nitrospirales</taxon>
        <taxon>Nitrospiraceae</taxon>
        <taxon>Leptospirillum</taxon>
    </lineage>
</organism>
<evidence type="ECO:0000256" key="1">
    <source>
        <dbReference type="SAM" id="MobiDB-lite"/>
    </source>
</evidence>
<name>C6HZA8_9BACT</name>
<accession>C6HZA8</accession>
<feature type="compositionally biased region" description="Basic and acidic residues" evidence="1">
    <location>
        <begin position="81"/>
        <end position="102"/>
    </location>
</feature>
<dbReference type="AlphaFoldDB" id="C6HZA8"/>
<feature type="region of interest" description="Disordered" evidence="1">
    <location>
        <begin position="1"/>
        <end position="120"/>
    </location>
</feature>
<dbReference type="Proteomes" id="UP000009374">
    <property type="component" value="Unassembled WGS sequence"/>
</dbReference>
<evidence type="ECO:0000313" key="2">
    <source>
        <dbReference type="EMBL" id="EES52119.1"/>
    </source>
</evidence>
<reference evidence="2 3" key="1">
    <citation type="journal article" date="2009" name="Appl. Environ. Microbiol.">
        <title>Community genomic and proteomic analyses of chemoautotrophic iron-oxidizing "Leptospirillum rubarum" (Group II) and "Leptospirillum ferrodiazotrophum" (Group III) bacteria in acid mine drainage biofilms.</title>
        <authorList>
            <person name="Goltsman D.S."/>
            <person name="Denef V.J."/>
            <person name="Singer S.W."/>
            <person name="VerBerkmoes N.C."/>
            <person name="Lefsrud M."/>
            <person name="Mueller R.S."/>
            <person name="Dick G.J."/>
            <person name="Sun C.L."/>
            <person name="Wheeler K.E."/>
            <person name="Zemla A."/>
            <person name="Baker B.J."/>
            <person name="Hauser L."/>
            <person name="Land M."/>
            <person name="Shah M.B."/>
            <person name="Thelen M.P."/>
            <person name="Hettich R.L."/>
            <person name="Banfield J.F."/>
        </authorList>
    </citation>
    <scope>NUCLEOTIDE SEQUENCE [LARGE SCALE GENOMIC DNA]</scope>
</reference>
<gene>
    <name evidence="2" type="ORF">UBAL3_94530084</name>
</gene>
<feature type="compositionally biased region" description="Basic residues" evidence="1">
    <location>
        <begin position="25"/>
        <end position="38"/>
    </location>
</feature>
<evidence type="ECO:0000313" key="3">
    <source>
        <dbReference type="Proteomes" id="UP000009374"/>
    </source>
</evidence>
<protein>
    <submittedName>
        <fullName evidence="2">Uncharacterized protein</fullName>
    </submittedName>
</protein>
<proteinExistence type="predicted"/>